<evidence type="ECO:0000256" key="7">
    <source>
        <dbReference type="ARBA" id="ARBA00023224"/>
    </source>
</evidence>
<evidence type="ECO:0000256" key="6">
    <source>
        <dbReference type="ARBA" id="ARBA00023170"/>
    </source>
</evidence>
<evidence type="ECO:0000313" key="10">
    <source>
        <dbReference type="EMBL" id="CAH3115440.1"/>
    </source>
</evidence>
<proteinExistence type="predicted"/>
<sequence length="316" mass="35558">MTHASTIFTVISAVIGSCGVIFNLLLCLMFFKNPQLLDAPNIFIMNMSLGGFIQSVVATPLLVLSNSRGEWPFGDAACNGYGFTVTFFGLSSMMHLTAVSYERYTTFCRLLDGNNGAAQFSKKKATVFSILLWCYSFFWSLMPITGWSNYIPEGIETCCAIDWRSQEPTHVSYDFCLLFMCYIIPIAMTVTCYYKSYKAFYQHAQQNNWNNNNMHDIQDTLAKERKMATVTVSMTTGYLVAWTPYLIYAILANAKPSLITGLAASIPAYIAKSSFCYNPLIYAFVDEKIREKLMETFFCKTSQVNPHPTLALAEVD</sequence>
<evidence type="ECO:0000256" key="4">
    <source>
        <dbReference type="ARBA" id="ARBA00023040"/>
    </source>
</evidence>
<comment type="subcellular location">
    <subcellularLocation>
        <location evidence="1">Membrane</location>
        <topology evidence="1">Multi-pass membrane protein</topology>
    </subcellularLocation>
</comment>
<keyword evidence="11" id="KW-1185">Reference proteome</keyword>
<dbReference type="SUPFAM" id="SSF81321">
    <property type="entry name" value="Family A G protein-coupled receptor-like"/>
    <property type="match status" value="1"/>
</dbReference>
<keyword evidence="7" id="KW-0807">Transducer</keyword>
<keyword evidence="6" id="KW-0675">Receptor</keyword>
<evidence type="ECO:0000256" key="3">
    <source>
        <dbReference type="ARBA" id="ARBA00022989"/>
    </source>
</evidence>
<feature type="domain" description="G-protein coupled receptors family 1 profile" evidence="9">
    <location>
        <begin position="22"/>
        <end position="282"/>
    </location>
</feature>
<reference evidence="10 11" key="1">
    <citation type="submission" date="2022-05" db="EMBL/GenBank/DDBJ databases">
        <authorList>
            <consortium name="Genoscope - CEA"/>
            <person name="William W."/>
        </authorList>
    </citation>
    <scope>NUCLEOTIDE SEQUENCE [LARGE SCALE GENOMIC DNA]</scope>
</reference>
<gene>
    <name evidence="10" type="ORF">PLOB_00023663</name>
</gene>
<dbReference type="Proteomes" id="UP001159405">
    <property type="component" value="Unassembled WGS sequence"/>
</dbReference>
<keyword evidence="5 8" id="KW-0472">Membrane</keyword>
<dbReference type="InterPro" id="IPR000276">
    <property type="entry name" value="GPCR_Rhodpsn"/>
</dbReference>
<evidence type="ECO:0000256" key="1">
    <source>
        <dbReference type="ARBA" id="ARBA00004141"/>
    </source>
</evidence>
<feature type="transmembrane region" description="Helical" evidence="8">
    <location>
        <begin position="125"/>
        <end position="142"/>
    </location>
</feature>
<dbReference type="InterPro" id="IPR050125">
    <property type="entry name" value="GPCR_opsins"/>
</dbReference>
<feature type="transmembrane region" description="Helical" evidence="8">
    <location>
        <begin position="6"/>
        <end position="31"/>
    </location>
</feature>
<organism evidence="10 11">
    <name type="scientific">Porites lobata</name>
    <dbReference type="NCBI Taxonomy" id="104759"/>
    <lineage>
        <taxon>Eukaryota</taxon>
        <taxon>Metazoa</taxon>
        <taxon>Cnidaria</taxon>
        <taxon>Anthozoa</taxon>
        <taxon>Hexacorallia</taxon>
        <taxon>Scleractinia</taxon>
        <taxon>Fungiina</taxon>
        <taxon>Poritidae</taxon>
        <taxon>Porites</taxon>
    </lineage>
</organism>
<keyword evidence="2 8" id="KW-0812">Transmembrane</keyword>
<name>A0ABN8NPM5_9CNID</name>
<dbReference type="Pfam" id="PF00001">
    <property type="entry name" value="7tm_1"/>
    <property type="match status" value="1"/>
</dbReference>
<feature type="transmembrane region" description="Helical" evidence="8">
    <location>
        <begin position="171"/>
        <end position="194"/>
    </location>
</feature>
<dbReference type="PRINTS" id="PR00237">
    <property type="entry name" value="GPCRRHODOPSN"/>
</dbReference>
<evidence type="ECO:0000259" key="9">
    <source>
        <dbReference type="PROSITE" id="PS50262"/>
    </source>
</evidence>
<dbReference type="PROSITE" id="PS50262">
    <property type="entry name" value="G_PROTEIN_RECEP_F1_2"/>
    <property type="match status" value="1"/>
</dbReference>
<protein>
    <recommendedName>
        <fullName evidence="9">G-protein coupled receptors family 1 profile domain-containing protein</fullName>
    </recommendedName>
</protein>
<accession>A0ABN8NPM5</accession>
<dbReference type="EMBL" id="CALNXK010000028">
    <property type="protein sequence ID" value="CAH3115440.1"/>
    <property type="molecule type" value="Genomic_DNA"/>
</dbReference>
<evidence type="ECO:0000256" key="8">
    <source>
        <dbReference type="SAM" id="Phobius"/>
    </source>
</evidence>
<comment type="caution">
    <text evidence="10">The sequence shown here is derived from an EMBL/GenBank/DDBJ whole genome shotgun (WGS) entry which is preliminary data.</text>
</comment>
<evidence type="ECO:0000256" key="5">
    <source>
        <dbReference type="ARBA" id="ARBA00023136"/>
    </source>
</evidence>
<keyword evidence="3 8" id="KW-1133">Transmembrane helix</keyword>
<dbReference type="InterPro" id="IPR017452">
    <property type="entry name" value="GPCR_Rhodpsn_7TM"/>
</dbReference>
<keyword evidence="4" id="KW-0297">G-protein coupled receptor</keyword>
<evidence type="ECO:0000256" key="2">
    <source>
        <dbReference type="ARBA" id="ARBA00022692"/>
    </source>
</evidence>
<feature type="transmembrane region" description="Helical" evidence="8">
    <location>
        <begin position="83"/>
        <end position="104"/>
    </location>
</feature>
<feature type="transmembrane region" description="Helical" evidence="8">
    <location>
        <begin position="43"/>
        <end position="63"/>
    </location>
</feature>
<dbReference type="CDD" id="cd14969">
    <property type="entry name" value="7tmA_Opsins_type2_animals"/>
    <property type="match status" value="1"/>
</dbReference>
<dbReference type="PANTHER" id="PTHR24240">
    <property type="entry name" value="OPSIN"/>
    <property type="match status" value="1"/>
</dbReference>
<dbReference type="Gene3D" id="1.20.1070.10">
    <property type="entry name" value="Rhodopsin 7-helix transmembrane proteins"/>
    <property type="match status" value="1"/>
</dbReference>
<evidence type="ECO:0000313" key="11">
    <source>
        <dbReference type="Proteomes" id="UP001159405"/>
    </source>
</evidence>